<feature type="region of interest" description="Disordered" evidence="1">
    <location>
        <begin position="1"/>
        <end position="23"/>
    </location>
</feature>
<dbReference type="Pfam" id="PF07103">
    <property type="entry name" value="DUF1365"/>
    <property type="match status" value="1"/>
</dbReference>
<dbReference type="PANTHER" id="PTHR33973">
    <property type="entry name" value="OS07G0153300 PROTEIN"/>
    <property type="match status" value="1"/>
</dbReference>
<evidence type="ECO:0000313" key="3">
    <source>
        <dbReference type="Proteomes" id="UP001183607"/>
    </source>
</evidence>
<dbReference type="Proteomes" id="UP001183607">
    <property type="component" value="Unassembled WGS sequence"/>
</dbReference>
<feature type="compositionally biased region" description="Polar residues" evidence="1">
    <location>
        <begin position="13"/>
        <end position="23"/>
    </location>
</feature>
<reference evidence="3" key="1">
    <citation type="submission" date="2023-07" db="EMBL/GenBank/DDBJ databases">
        <title>30 novel species of actinomycetes from the DSMZ collection.</title>
        <authorList>
            <person name="Nouioui I."/>
        </authorList>
    </citation>
    <scope>NUCLEOTIDE SEQUENCE [LARGE SCALE GENOMIC DNA]</scope>
    <source>
        <strain evidence="3">DSM 41982</strain>
    </source>
</reference>
<protein>
    <submittedName>
        <fullName evidence="2">DUF1365 domain-containing protein</fullName>
    </submittedName>
</protein>
<accession>A0ABD5E8H8</accession>
<sequence>MTARTRNTRARTGASSPRSANSPAQAALYPCEVFHLRNRPVRQRVRHRTYLWYVDADRPPRLPRPLGPLARFDPRDHFGGTAPTLRAGLDRFLAAHGIDLRGGPVRLLANARVLGYVFNPLSLWWCHDPEGALVCVVAEVHNTYGERHAYLLGPEQMSGGEDEFSVPKEFYVSPFFPVDGSYRMRLPEPGARLSLAVHLEREGARPFTATVRGHRVPARPATVLRASLRHPLSTLVVSAAIRAHGIRLYLRGLPVVRRPRHPLQEGMR</sequence>
<name>A0ABD5E8H8_9ACTN</name>
<dbReference type="RefSeq" id="WP_093853141.1">
    <property type="nucleotide sequence ID" value="NZ_JAVRER010000027.1"/>
</dbReference>
<comment type="caution">
    <text evidence="2">The sequence shown here is derived from an EMBL/GenBank/DDBJ whole genome shotgun (WGS) entry which is preliminary data.</text>
</comment>
<proteinExistence type="predicted"/>
<evidence type="ECO:0000313" key="2">
    <source>
        <dbReference type="EMBL" id="MDT0417383.1"/>
    </source>
</evidence>
<dbReference type="PANTHER" id="PTHR33973:SF4">
    <property type="entry name" value="OS07G0153300 PROTEIN"/>
    <property type="match status" value="1"/>
</dbReference>
<dbReference type="InterPro" id="IPR010775">
    <property type="entry name" value="DUF1365"/>
</dbReference>
<gene>
    <name evidence="2" type="ORF">RM574_17980</name>
</gene>
<organism evidence="2 3">
    <name type="scientific">Streptomyces evansiae</name>
    <dbReference type="NCBI Taxonomy" id="3075535"/>
    <lineage>
        <taxon>Bacteria</taxon>
        <taxon>Bacillati</taxon>
        <taxon>Actinomycetota</taxon>
        <taxon>Actinomycetes</taxon>
        <taxon>Kitasatosporales</taxon>
        <taxon>Streptomycetaceae</taxon>
        <taxon>Streptomyces</taxon>
    </lineage>
</organism>
<dbReference type="AlphaFoldDB" id="A0ABD5E8H8"/>
<dbReference type="EMBL" id="JAVRER010000027">
    <property type="protein sequence ID" value="MDT0417383.1"/>
    <property type="molecule type" value="Genomic_DNA"/>
</dbReference>
<evidence type="ECO:0000256" key="1">
    <source>
        <dbReference type="SAM" id="MobiDB-lite"/>
    </source>
</evidence>